<dbReference type="STRING" id="1149755.A0A2J6RWC2"/>
<name>A0A2J6RWC2_HYAVF</name>
<feature type="compositionally biased region" description="Polar residues" evidence="1">
    <location>
        <begin position="176"/>
        <end position="190"/>
    </location>
</feature>
<dbReference type="OrthoDB" id="1577640at2759"/>
<dbReference type="Proteomes" id="UP000235786">
    <property type="component" value="Unassembled WGS sequence"/>
</dbReference>
<feature type="compositionally biased region" description="Polar residues" evidence="1">
    <location>
        <begin position="117"/>
        <end position="145"/>
    </location>
</feature>
<evidence type="ECO:0000313" key="3">
    <source>
        <dbReference type="Proteomes" id="UP000235786"/>
    </source>
</evidence>
<feature type="compositionally biased region" description="Polar residues" evidence="1">
    <location>
        <begin position="24"/>
        <end position="33"/>
    </location>
</feature>
<proteinExistence type="predicted"/>
<organism evidence="2 3">
    <name type="scientific">Hyaloscypha variabilis (strain UAMH 11265 / GT02V1 / F)</name>
    <name type="common">Meliniomyces variabilis</name>
    <dbReference type="NCBI Taxonomy" id="1149755"/>
    <lineage>
        <taxon>Eukaryota</taxon>
        <taxon>Fungi</taxon>
        <taxon>Dikarya</taxon>
        <taxon>Ascomycota</taxon>
        <taxon>Pezizomycotina</taxon>
        <taxon>Leotiomycetes</taxon>
        <taxon>Helotiales</taxon>
        <taxon>Hyaloscyphaceae</taxon>
        <taxon>Hyaloscypha</taxon>
        <taxon>Hyaloscypha variabilis</taxon>
    </lineage>
</organism>
<dbReference type="EMBL" id="KZ613943">
    <property type="protein sequence ID" value="PMD42793.1"/>
    <property type="molecule type" value="Genomic_DNA"/>
</dbReference>
<feature type="region of interest" description="Disordered" evidence="1">
    <location>
        <begin position="237"/>
        <end position="257"/>
    </location>
</feature>
<evidence type="ECO:0000256" key="1">
    <source>
        <dbReference type="SAM" id="MobiDB-lite"/>
    </source>
</evidence>
<protein>
    <submittedName>
        <fullName evidence="2">Uncharacterized protein</fullName>
    </submittedName>
</protein>
<accession>A0A2J6RWC2</accession>
<gene>
    <name evidence="2" type="ORF">L207DRAFT_581445</name>
</gene>
<dbReference type="AlphaFoldDB" id="A0A2J6RWC2"/>
<sequence>MYGPRGAEFSEKGRQGKREHRESSQLGTDTDTGNIEEAGDSALPRNTTVINSTLSLDDLGPGAWSDWMRHEEYRGFYRYRQLPKGKREFEWAPHTATPTTPPKFSQGITTAQGITISGSLNTTGGPIASAENQLSLDSHGGSTLQPPLDLHASLSTPDISSIRAPSSDDGYDIGNPSYSHQEQSSLSTVKPRTEWKPPSALLEGSTSYRNLTAAQPSSVFEETNTDQGDFLSAISISRPRGRKGSPKASAKQKGARSRSVPVKMIRYKESFNSIYGVSNLKSTKGNSLLEEALWKCKAERPREKFTITYDLTWELPSYLARFYQPKQSLGSILTPTGGTVDAYGSSCKHYLNSIFPDIGQCVLECLERMLLDPNAEPNKEYSIKNMPGEPEIEYITWKHKTLPKSSDNSFTHMYTSSCILNANYTTHIQAALALSWLCAVVRSSDGTGISASGVHIDGEITSNGARNISIKLAPLNPVPPGGTCWHELFPHGIIATNFPIPSRCFGRGLEIPFADMALVCSSLGFVQYKNGLVVDGLNSVLIPREQLLEDNGFQWHFASKIRQGGRVAYTSDLLDALGMDPWENGSSPVVPDDLLNKRCFLAWAEKSYIMVGTEAHFLTTTIGESYAKESASMKYVKAYGLNLGGSASQLTFGGR</sequence>
<feature type="region of interest" description="Disordered" evidence="1">
    <location>
        <begin position="117"/>
        <end position="208"/>
    </location>
</feature>
<reference evidence="2 3" key="1">
    <citation type="submission" date="2016-04" db="EMBL/GenBank/DDBJ databases">
        <title>A degradative enzymes factory behind the ericoid mycorrhizal symbiosis.</title>
        <authorList>
            <consortium name="DOE Joint Genome Institute"/>
            <person name="Martino E."/>
            <person name="Morin E."/>
            <person name="Grelet G."/>
            <person name="Kuo A."/>
            <person name="Kohler A."/>
            <person name="Daghino S."/>
            <person name="Barry K."/>
            <person name="Choi C."/>
            <person name="Cichocki N."/>
            <person name="Clum A."/>
            <person name="Copeland A."/>
            <person name="Hainaut M."/>
            <person name="Haridas S."/>
            <person name="Labutti K."/>
            <person name="Lindquist E."/>
            <person name="Lipzen A."/>
            <person name="Khouja H.-R."/>
            <person name="Murat C."/>
            <person name="Ohm R."/>
            <person name="Olson A."/>
            <person name="Spatafora J."/>
            <person name="Veneault-Fourrey C."/>
            <person name="Henrissat B."/>
            <person name="Grigoriev I."/>
            <person name="Martin F."/>
            <person name="Perotto S."/>
        </authorList>
    </citation>
    <scope>NUCLEOTIDE SEQUENCE [LARGE SCALE GENOMIC DNA]</scope>
    <source>
        <strain evidence="2 3">F</strain>
    </source>
</reference>
<feature type="compositionally biased region" description="Basic and acidic residues" evidence="1">
    <location>
        <begin position="8"/>
        <end position="23"/>
    </location>
</feature>
<feature type="region of interest" description="Disordered" evidence="1">
    <location>
        <begin position="1"/>
        <end position="43"/>
    </location>
</feature>
<evidence type="ECO:0000313" key="2">
    <source>
        <dbReference type="EMBL" id="PMD42793.1"/>
    </source>
</evidence>
<keyword evidence="3" id="KW-1185">Reference proteome</keyword>